<dbReference type="EMBL" id="CRVC01000048">
    <property type="protein sequence ID" value="COS00966.1"/>
    <property type="molecule type" value="Genomic_DNA"/>
</dbReference>
<dbReference type="EMBL" id="VMYC01000091">
    <property type="protein sequence ID" value="TVX70234.1"/>
    <property type="molecule type" value="Genomic_DNA"/>
</dbReference>
<reference evidence="3 7" key="1">
    <citation type="submission" date="2015-03" db="EMBL/GenBank/DDBJ databases">
        <authorList>
            <person name="Murphy D."/>
        </authorList>
    </citation>
    <scope>NUCLEOTIDE SEQUENCE [LARGE SCALE GENOMIC DNA]</scope>
    <source>
        <strain evidence="3 7">SMRU1708</strain>
    </source>
</reference>
<dbReference type="AlphaFoldDB" id="A0A064C111"/>
<gene>
    <name evidence="5" type="ORF">AZJ28_05685</name>
    <name evidence="4" type="ORF">AZK02_09655</name>
    <name evidence="3" type="ORF">ERS021218_02218</name>
    <name evidence="2" type="ORF">ERS096071_02094</name>
</gene>
<feature type="transmembrane region" description="Helical" evidence="1">
    <location>
        <begin position="7"/>
        <end position="28"/>
    </location>
</feature>
<sequence>MEIITKIITGLGVVGTITGLIWIWNGAVDYIQGRKNKDKQRQDDGSDSMINGAFLAVASAGIAAAVVAALSQLKF</sequence>
<proteinExistence type="predicted"/>
<dbReference type="Proteomes" id="UP000318940">
    <property type="component" value="Unassembled WGS sequence"/>
</dbReference>
<dbReference type="Proteomes" id="UP000315060">
    <property type="component" value="Unassembled WGS sequence"/>
</dbReference>
<evidence type="ECO:0000313" key="6">
    <source>
        <dbReference type="Proteomes" id="UP000045541"/>
    </source>
</evidence>
<feature type="transmembrane region" description="Helical" evidence="1">
    <location>
        <begin position="48"/>
        <end position="70"/>
    </location>
</feature>
<evidence type="ECO:0000313" key="3">
    <source>
        <dbReference type="EMBL" id="COS00966.1"/>
    </source>
</evidence>
<accession>A0A064C111</accession>
<evidence type="ECO:0000313" key="4">
    <source>
        <dbReference type="EMBL" id="TVW25716.1"/>
    </source>
</evidence>
<dbReference type="Proteomes" id="UP000045541">
    <property type="component" value="Unassembled WGS sequence"/>
</dbReference>
<dbReference type="EMBL" id="VMVH01000100">
    <property type="protein sequence ID" value="TVW25716.1"/>
    <property type="molecule type" value="Genomic_DNA"/>
</dbReference>
<reference evidence="2 6" key="2">
    <citation type="submission" date="2015-03" db="EMBL/GenBank/DDBJ databases">
        <authorList>
            <consortium name="Pathogen Informatics"/>
            <person name="Murphy D."/>
        </authorList>
    </citation>
    <scope>NUCLEOTIDE SEQUENCE [LARGE SCALE GENOMIC DNA]</scope>
    <source>
        <strain evidence="2 6">0310</strain>
    </source>
</reference>
<dbReference type="RefSeq" id="WP_016397547.1">
    <property type="nucleotide sequence ID" value="NZ_CMTS01000033.1"/>
</dbReference>
<evidence type="ECO:0000313" key="2">
    <source>
        <dbReference type="EMBL" id="CKJ33087.1"/>
    </source>
</evidence>
<keyword evidence="1" id="KW-0812">Transmembrane</keyword>
<dbReference type="PATRIC" id="fig|1313.5270.peg.640"/>
<keyword evidence="1" id="KW-0472">Membrane</keyword>
<evidence type="ECO:0000256" key="1">
    <source>
        <dbReference type="SAM" id="Phobius"/>
    </source>
</evidence>
<name>A0A064C111_STREE</name>
<evidence type="ECO:0000313" key="9">
    <source>
        <dbReference type="Proteomes" id="UP000318940"/>
    </source>
</evidence>
<evidence type="ECO:0000313" key="5">
    <source>
        <dbReference type="EMBL" id="TVX70234.1"/>
    </source>
</evidence>
<keyword evidence="1" id="KW-1133">Transmembrane helix</keyword>
<evidence type="ECO:0000313" key="8">
    <source>
        <dbReference type="Proteomes" id="UP000315060"/>
    </source>
</evidence>
<dbReference type="EMBL" id="CMWB01000060">
    <property type="protein sequence ID" value="CKJ33087.1"/>
    <property type="molecule type" value="Genomic_DNA"/>
</dbReference>
<reference evidence="8 9" key="3">
    <citation type="submission" date="2019-07" db="EMBL/GenBank/DDBJ databases">
        <authorList>
            <person name="Mohale T."/>
        </authorList>
    </citation>
    <scope>NUCLEOTIDE SEQUENCE [LARGE SCALE GENOMIC DNA]</scope>
    <source>
        <strain evidence="4 9">NTPn 189</strain>
        <strain evidence="5 8">NTPn 59</strain>
    </source>
</reference>
<evidence type="ECO:0000313" key="7">
    <source>
        <dbReference type="Proteomes" id="UP000046095"/>
    </source>
</evidence>
<organism evidence="5 8">
    <name type="scientific">Streptococcus pneumoniae</name>
    <dbReference type="NCBI Taxonomy" id="1313"/>
    <lineage>
        <taxon>Bacteria</taxon>
        <taxon>Bacillati</taxon>
        <taxon>Bacillota</taxon>
        <taxon>Bacilli</taxon>
        <taxon>Lactobacillales</taxon>
        <taxon>Streptococcaceae</taxon>
        <taxon>Streptococcus</taxon>
    </lineage>
</organism>
<protein>
    <submittedName>
        <fullName evidence="5">Uncharacterized protein</fullName>
    </submittedName>
</protein>
<dbReference type="Proteomes" id="UP000046095">
    <property type="component" value="Unassembled WGS sequence"/>
</dbReference>